<dbReference type="InterPro" id="IPR009288">
    <property type="entry name" value="AIG2-like_dom"/>
</dbReference>
<keyword evidence="6" id="KW-0378">Hydrolase</keyword>
<accession>A0A1I4CIM0</accession>
<feature type="domain" description="Nudix hydrolase" evidence="15">
    <location>
        <begin position="218"/>
        <end position="357"/>
    </location>
</feature>
<dbReference type="CDD" id="cd06661">
    <property type="entry name" value="GGCT_like"/>
    <property type="match status" value="1"/>
</dbReference>
<dbReference type="PROSITE" id="PS51462">
    <property type="entry name" value="NUDIX"/>
    <property type="match status" value="1"/>
</dbReference>
<keyword evidence="5 13" id="KW-0479">Metal-binding</keyword>
<comment type="similarity">
    <text evidence="2">Belongs to the Nudix hydrolase family. NudF subfamily.</text>
</comment>
<dbReference type="STRING" id="195913.SAMN04488004_102146"/>
<evidence type="ECO:0000256" key="9">
    <source>
        <dbReference type="ARBA" id="ARBA00030162"/>
    </source>
</evidence>
<dbReference type="SUPFAM" id="SSF110857">
    <property type="entry name" value="Gamma-glutamyl cyclotransferase-like"/>
    <property type="match status" value="1"/>
</dbReference>
<dbReference type="InterPro" id="IPR015797">
    <property type="entry name" value="NUDIX_hydrolase-like_dom_sf"/>
</dbReference>
<comment type="function">
    <text evidence="8">Acts on ADP-mannose and ADP-glucose as well as ADP-ribose. Prevents glycogen biosynthesis. The reaction catalyzed by this enzyme is a limiting step of the gluconeogenic process.</text>
</comment>
<evidence type="ECO:0000256" key="6">
    <source>
        <dbReference type="ARBA" id="ARBA00022801"/>
    </source>
</evidence>
<feature type="binding site" evidence="13">
    <location>
        <position position="276"/>
    </location>
    <ligand>
        <name>Mg(2+)</name>
        <dbReference type="ChEBI" id="CHEBI:18420"/>
        <label>1</label>
    </ligand>
</feature>
<dbReference type="GO" id="GO:0006753">
    <property type="term" value="P:nucleoside phosphate metabolic process"/>
    <property type="evidence" value="ECO:0007669"/>
    <property type="project" value="TreeGrafter"/>
</dbReference>
<keyword evidence="17" id="KW-1185">Reference proteome</keyword>
<dbReference type="CDD" id="cd24155">
    <property type="entry name" value="NUDIX_ADPRase"/>
    <property type="match status" value="1"/>
</dbReference>
<feature type="short sequence motif" description="Nudix box" evidence="14">
    <location>
        <begin position="261"/>
        <end position="283"/>
    </location>
</feature>
<evidence type="ECO:0000256" key="13">
    <source>
        <dbReference type="PIRSR" id="PIRSR604385-2"/>
    </source>
</evidence>
<dbReference type="InterPro" id="IPR013024">
    <property type="entry name" value="GGCT-like"/>
</dbReference>
<evidence type="ECO:0000256" key="8">
    <source>
        <dbReference type="ARBA" id="ARBA00025164"/>
    </source>
</evidence>
<comment type="catalytic activity">
    <reaction evidence="12">
        <text>ADP-D-ribose + H2O = D-ribose 5-phosphate + AMP + 2 H(+)</text>
        <dbReference type="Rhea" id="RHEA:10412"/>
        <dbReference type="ChEBI" id="CHEBI:15377"/>
        <dbReference type="ChEBI" id="CHEBI:15378"/>
        <dbReference type="ChEBI" id="CHEBI:57967"/>
        <dbReference type="ChEBI" id="CHEBI:78346"/>
        <dbReference type="ChEBI" id="CHEBI:456215"/>
        <dbReference type="EC" id="3.6.1.13"/>
    </reaction>
</comment>
<reference evidence="16 17" key="1">
    <citation type="submission" date="2016-10" db="EMBL/GenBank/DDBJ databases">
        <authorList>
            <person name="de Groot N.N."/>
        </authorList>
    </citation>
    <scope>NUCLEOTIDE SEQUENCE [LARGE SCALE GENOMIC DNA]</scope>
    <source>
        <strain evidence="16 17">DSM 16199</strain>
    </source>
</reference>
<feature type="binding site" evidence="13">
    <location>
        <position position="260"/>
    </location>
    <ligand>
        <name>Mg(2+)</name>
        <dbReference type="ChEBI" id="CHEBI:18420"/>
        <label>1</label>
    </ligand>
</feature>
<protein>
    <recommendedName>
        <fullName evidence="4">ADP-ribose pyrophosphatase</fullName>
        <ecNumber evidence="3">3.6.1.13</ecNumber>
    </recommendedName>
    <alternativeName>
        <fullName evidence="9">ADP-ribose diphosphatase</fullName>
    </alternativeName>
    <alternativeName>
        <fullName evidence="11">ADP-ribose phosphohydrolase</fullName>
    </alternativeName>
    <alternativeName>
        <fullName evidence="10">Adenosine diphosphoribose pyrophosphatase</fullName>
    </alternativeName>
</protein>
<evidence type="ECO:0000256" key="10">
    <source>
        <dbReference type="ARBA" id="ARBA00030308"/>
    </source>
</evidence>
<dbReference type="GO" id="GO:0005829">
    <property type="term" value="C:cytosol"/>
    <property type="evidence" value="ECO:0007669"/>
    <property type="project" value="TreeGrafter"/>
</dbReference>
<evidence type="ECO:0000256" key="5">
    <source>
        <dbReference type="ARBA" id="ARBA00022723"/>
    </source>
</evidence>
<evidence type="ECO:0000256" key="12">
    <source>
        <dbReference type="ARBA" id="ARBA00049546"/>
    </source>
</evidence>
<evidence type="ECO:0000256" key="11">
    <source>
        <dbReference type="ARBA" id="ARBA00033056"/>
    </source>
</evidence>
<dbReference type="EC" id="3.6.1.13" evidence="3"/>
<evidence type="ECO:0000256" key="14">
    <source>
        <dbReference type="PIRSR" id="PIRSR604385-3"/>
    </source>
</evidence>
<dbReference type="EMBL" id="FOTF01000002">
    <property type="protein sequence ID" value="SFK80119.1"/>
    <property type="molecule type" value="Genomic_DNA"/>
</dbReference>
<proteinExistence type="inferred from homology"/>
<dbReference type="InterPro" id="IPR036568">
    <property type="entry name" value="GGCT-like_sf"/>
</dbReference>
<dbReference type="Pfam" id="PF06094">
    <property type="entry name" value="GGACT"/>
    <property type="match status" value="1"/>
</dbReference>
<sequence length="377" mass="41242">MNIFVYGTLRDEALRIAVSGIAGDVTPARLDGYSVQPAVGDVAPMITQVPGCTAQGLLWRNLSAAQIARMTLFEDAYDYTLTSVPVTLTDGTTHLAQVWLPPAQLQAAQGEWSLADWQENYGAVTAQAARAVFAQDPLPAPADLRWQWPMFLKRAWAQAQAAVTDRPNALRYAAQAGDVTVSDRAAPVGRFFKMQGFDVSHRRFDGGHQGPLPREVLVGIDAAIVLPYDPVRGRVVLVEQMRMGPLERGDPNPWMLEPVAGMIDAFETPEQAALRETQEEAGLDVTLRHVTSFYPSPGNATDYFYCYIGLCDLPDVNRYAGGLESEQEDLRLHVLPLDDALAFVQSGEIAAGPCVTLIYWLALNRDALRLEFAPADA</sequence>
<evidence type="ECO:0000256" key="2">
    <source>
        <dbReference type="ARBA" id="ARBA00007482"/>
    </source>
</evidence>
<evidence type="ECO:0000256" key="3">
    <source>
        <dbReference type="ARBA" id="ARBA00012453"/>
    </source>
</evidence>
<dbReference type="InterPro" id="IPR020084">
    <property type="entry name" value="NUDIX_hydrolase_CS"/>
</dbReference>
<dbReference type="OrthoDB" id="5292471at2"/>
<evidence type="ECO:0000256" key="7">
    <source>
        <dbReference type="ARBA" id="ARBA00022842"/>
    </source>
</evidence>
<keyword evidence="7 13" id="KW-0460">Magnesium</keyword>
<name>A0A1I4CIM0_9RHOB</name>
<evidence type="ECO:0000313" key="16">
    <source>
        <dbReference type="EMBL" id="SFK80119.1"/>
    </source>
</evidence>
<evidence type="ECO:0000313" key="17">
    <source>
        <dbReference type="Proteomes" id="UP000199550"/>
    </source>
</evidence>
<evidence type="ECO:0000259" key="15">
    <source>
        <dbReference type="PROSITE" id="PS51462"/>
    </source>
</evidence>
<dbReference type="InterPro" id="IPR000086">
    <property type="entry name" value="NUDIX_hydrolase_dom"/>
</dbReference>
<dbReference type="SUPFAM" id="SSF55811">
    <property type="entry name" value="Nudix"/>
    <property type="match status" value="1"/>
</dbReference>
<dbReference type="PROSITE" id="PS00893">
    <property type="entry name" value="NUDIX_BOX"/>
    <property type="match status" value="1"/>
</dbReference>
<feature type="binding site" evidence="13">
    <location>
        <position position="328"/>
    </location>
    <ligand>
        <name>Mg(2+)</name>
        <dbReference type="ChEBI" id="CHEBI:18420"/>
        <label>1</label>
    </ligand>
</feature>
<evidence type="ECO:0000256" key="4">
    <source>
        <dbReference type="ARBA" id="ARBA00013297"/>
    </source>
</evidence>
<organism evidence="16 17">
    <name type="scientific">Loktanella salsilacus</name>
    <dbReference type="NCBI Taxonomy" id="195913"/>
    <lineage>
        <taxon>Bacteria</taxon>
        <taxon>Pseudomonadati</taxon>
        <taxon>Pseudomonadota</taxon>
        <taxon>Alphaproteobacteria</taxon>
        <taxon>Rhodobacterales</taxon>
        <taxon>Roseobacteraceae</taxon>
        <taxon>Loktanella</taxon>
    </lineage>
</organism>
<dbReference type="GO" id="GO:0047631">
    <property type="term" value="F:ADP-ribose diphosphatase activity"/>
    <property type="evidence" value="ECO:0007669"/>
    <property type="project" value="UniProtKB-EC"/>
</dbReference>
<dbReference type="Proteomes" id="UP000199550">
    <property type="component" value="Unassembled WGS sequence"/>
</dbReference>
<gene>
    <name evidence="16" type="ORF">SAMN04488004_102146</name>
</gene>
<dbReference type="Gene3D" id="3.10.490.10">
    <property type="entry name" value="Gamma-glutamyl cyclotransferase-like"/>
    <property type="match status" value="1"/>
</dbReference>
<dbReference type="InterPro" id="IPR004385">
    <property type="entry name" value="NDP_pyrophosphatase"/>
</dbReference>
<dbReference type="PANTHER" id="PTHR11839:SF5">
    <property type="entry name" value="ADP-RIBOSE PYROPHOSPHATASE"/>
    <property type="match status" value="1"/>
</dbReference>
<dbReference type="GO" id="GO:0019144">
    <property type="term" value="F:ADP-sugar diphosphatase activity"/>
    <property type="evidence" value="ECO:0007669"/>
    <property type="project" value="TreeGrafter"/>
</dbReference>
<dbReference type="GO" id="GO:0019693">
    <property type="term" value="P:ribose phosphate metabolic process"/>
    <property type="evidence" value="ECO:0007669"/>
    <property type="project" value="TreeGrafter"/>
</dbReference>
<dbReference type="Pfam" id="PF00293">
    <property type="entry name" value="NUDIX"/>
    <property type="match status" value="1"/>
</dbReference>
<dbReference type="RefSeq" id="WP_090185007.1">
    <property type="nucleotide sequence ID" value="NZ_FOTF01000002.1"/>
</dbReference>
<dbReference type="NCBIfam" id="TIGR00052">
    <property type="entry name" value="nudix-type nucleoside diphosphatase, YffH/AdpP family"/>
    <property type="match status" value="1"/>
</dbReference>
<dbReference type="AlphaFoldDB" id="A0A1I4CIM0"/>
<dbReference type="Gene3D" id="3.90.79.10">
    <property type="entry name" value="Nucleoside Triphosphate Pyrophosphohydrolase"/>
    <property type="match status" value="1"/>
</dbReference>
<dbReference type="PANTHER" id="PTHR11839">
    <property type="entry name" value="UDP/ADP-SUGAR PYROPHOSPHATASE"/>
    <property type="match status" value="1"/>
</dbReference>
<evidence type="ECO:0000256" key="1">
    <source>
        <dbReference type="ARBA" id="ARBA00001946"/>
    </source>
</evidence>
<feature type="binding site" evidence="13">
    <location>
        <position position="280"/>
    </location>
    <ligand>
        <name>Mg(2+)</name>
        <dbReference type="ChEBI" id="CHEBI:18420"/>
        <label>1</label>
    </ligand>
</feature>
<dbReference type="GO" id="GO:0046872">
    <property type="term" value="F:metal ion binding"/>
    <property type="evidence" value="ECO:0007669"/>
    <property type="project" value="UniProtKB-KW"/>
</dbReference>
<comment type="cofactor">
    <cofactor evidence="1 13">
        <name>Mg(2+)</name>
        <dbReference type="ChEBI" id="CHEBI:18420"/>
    </cofactor>
</comment>